<keyword evidence="1" id="KW-0472">Membrane</keyword>
<keyword evidence="1" id="KW-1133">Transmembrane helix</keyword>
<protein>
    <submittedName>
        <fullName evidence="2">Uncharacterized protein</fullName>
    </submittedName>
</protein>
<feature type="transmembrane region" description="Helical" evidence="1">
    <location>
        <begin position="238"/>
        <end position="264"/>
    </location>
</feature>
<proteinExistence type="predicted"/>
<name>A0ABY7HP21_9GAMM</name>
<organism evidence="2 3">
    <name type="scientific">Rouxiella chamberiensis</name>
    <dbReference type="NCBI Taxonomy" id="1513468"/>
    <lineage>
        <taxon>Bacteria</taxon>
        <taxon>Pseudomonadati</taxon>
        <taxon>Pseudomonadota</taxon>
        <taxon>Gammaproteobacteria</taxon>
        <taxon>Enterobacterales</taxon>
        <taxon>Yersiniaceae</taxon>
        <taxon>Rouxiella</taxon>
    </lineage>
</organism>
<gene>
    <name evidence="2" type="ORF">O1V66_20625</name>
</gene>
<evidence type="ECO:0000256" key="1">
    <source>
        <dbReference type="SAM" id="Phobius"/>
    </source>
</evidence>
<reference evidence="2" key="1">
    <citation type="submission" date="2022-12" db="EMBL/GenBank/DDBJ databases">
        <title>Complete genome sequence of an Australian strain of Rouxiella badensis DAR84756 and resolution of the R. badensis DSM100043 and R. chamberiensis DSM28324 genomes.</title>
        <authorList>
            <person name="Paul S."/>
            <person name="Anderson P.J."/>
            <person name="Maynard G."/>
            <person name="Dyall-Smith M."/>
            <person name="Kudinha T."/>
        </authorList>
    </citation>
    <scope>NUCLEOTIDE SEQUENCE</scope>
    <source>
        <strain evidence="2">DSM 28324</strain>
    </source>
</reference>
<feature type="transmembrane region" description="Helical" evidence="1">
    <location>
        <begin position="199"/>
        <end position="218"/>
    </location>
</feature>
<sequence length="306" mass="33070">MTLNAISSSAIQPAVSESRLDRFESAAVNPSSLEYLDLAHRGQQLTEQVFEALQRPSDAEIQAALNTLDDILHAAEMQSAEALTEQPLDAEQLQRTLSRYVLDNTPPDDSNLCRALHDLPSFVTESEANGLDARGGWSRLSKILLLSCDGYLCRYLGNTFNTLMRTGLCVAVPTLARQVIAFEVESGLNACSASREMRFTLAAVAGLMPTLLNVLGAIRDRVQGTETQITQYSRTFNILVSTAALVAAGSTGVLSGLASTLVAFQGYSLLREGLQSALGFTHRTTVRKKAPSSPQAFMCRISLPSR</sequence>
<accession>A0ABY7HP21</accession>
<keyword evidence="1" id="KW-0812">Transmembrane</keyword>
<dbReference type="Proteomes" id="UP001164712">
    <property type="component" value="Chromosome"/>
</dbReference>
<keyword evidence="3" id="KW-1185">Reference proteome</keyword>
<evidence type="ECO:0000313" key="2">
    <source>
        <dbReference type="EMBL" id="WAT01114.1"/>
    </source>
</evidence>
<dbReference type="RefSeq" id="WP_269127997.1">
    <property type="nucleotide sequence ID" value="NZ_CP114058.1"/>
</dbReference>
<evidence type="ECO:0000313" key="3">
    <source>
        <dbReference type="Proteomes" id="UP001164712"/>
    </source>
</evidence>
<dbReference type="EMBL" id="CP114058">
    <property type="protein sequence ID" value="WAT01114.1"/>
    <property type="molecule type" value="Genomic_DNA"/>
</dbReference>